<feature type="binding site" evidence="15">
    <location>
        <position position="206"/>
    </location>
    <ligand>
        <name>substrate</name>
    </ligand>
</feature>
<evidence type="ECO:0000313" key="19">
    <source>
        <dbReference type="Proteomes" id="UP000230088"/>
    </source>
</evidence>
<dbReference type="InterPro" id="IPR050765">
    <property type="entry name" value="Riboflavin_Biosynth_HTPR"/>
</dbReference>
<feature type="binding site" evidence="15">
    <location>
        <position position="174"/>
    </location>
    <ligand>
        <name>substrate</name>
    </ligand>
</feature>
<name>A0A2H0YNQ9_9BACT</name>
<feature type="binding site" evidence="15">
    <location>
        <position position="213"/>
    </location>
    <ligand>
        <name>substrate</name>
    </ligand>
</feature>
<feature type="binding site" evidence="15">
    <location>
        <position position="176"/>
    </location>
    <ligand>
        <name>NADP(+)</name>
        <dbReference type="ChEBI" id="CHEBI:58349"/>
    </ligand>
</feature>
<keyword evidence="8 13" id="KW-0378">Hydrolase</keyword>
<evidence type="ECO:0000313" key="18">
    <source>
        <dbReference type="EMBL" id="PIS39403.1"/>
    </source>
</evidence>
<dbReference type="EMBL" id="PEYD01000040">
    <property type="protein sequence ID" value="PIS39403.1"/>
    <property type="molecule type" value="Genomic_DNA"/>
</dbReference>
<keyword evidence="12" id="KW-0511">Multifunctional enzyme</keyword>
<feature type="active site" description="Proton donor" evidence="14">
    <location>
        <position position="58"/>
    </location>
</feature>
<dbReference type="GO" id="GO:0008703">
    <property type="term" value="F:5-amino-6-(5-phosphoribosylamino)uracil reductase activity"/>
    <property type="evidence" value="ECO:0007669"/>
    <property type="project" value="UniProtKB-EC"/>
</dbReference>
<keyword evidence="6 13" id="KW-0686">Riboflavin biosynthesis</keyword>
<feature type="domain" description="CMP/dCMP-type deaminase" evidence="17">
    <location>
        <begin position="7"/>
        <end position="129"/>
    </location>
</feature>
<dbReference type="Pfam" id="PF01872">
    <property type="entry name" value="RibD_C"/>
    <property type="match status" value="1"/>
</dbReference>
<feature type="binding site" evidence="16">
    <location>
        <position position="56"/>
    </location>
    <ligand>
        <name>Zn(2+)</name>
        <dbReference type="ChEBI" id="CHEBI:29105"/>
        <note>catalytic</note>
    </ligand>
</feature>
<evidence type="ECO:0000256" key="3">
    <source>
        <dbReference type="ARBA" id="ARBA00004910"/>
    </source>
</evidence>
<dbReference type="InterPro" id="IPR016193">
    <property type="entry name" value="Cytidine_deaminase-like"/>
</dbReference>
<evidence type="ECO:0000256" key="1">
    <source>
        <dbReference type="ARBA" id="ARBA00002151"/>
    </source>
</evidence>
<dbReference type="Gene3D" id="3.40.140.10">
    <property type="entry name" value="Cytidine Deaminase, domain 2"/>
    <property type="match status" value="1"/>
</dbReference>
<dbReference type="NCBIfam" id="TIGR00326">
    <property type="entry name" value="eubact_ribD"/>
    <property type="match status" value="1"/>
</dbReference>
<evidence type="ECO:0000256" key="7">
    <source>
        <dbReference type="ARBA" id="ARBA00022723"/>
    </source>
</evidence>
<comment type="pathway">
    <text evidence="3 13">Cofactor biosynthesis; riboflavin biosynthesis; 5-amino-6-(D-ribitylamino)uracil from GTP: step 3/4.</text>
</comment>
<feature type="binding site" evidence="15">
    <location>
        <position position="305"/>
    </location>
    <ligand>
        <name>substrate</name>
    </ligand>
</feature>
<evidence type="ECO:0000256" key="9">
    <source>
        <dbReference type="ARBA" id="ARBA00022833"/>
    </source>
</evidence>
<dbReference type="EC" id="3.5.4.26" evidence="13"/>
<evidence type="ECO:0000256" key="15">
    <source>
        <dbReference type="PIRSR" id="PIRSR006769-2"/>
    </source>
</evidence>
<comment type="function">
    <text evidence="1 13">Converts 2,5-diamino-6-(ribosylamino)-4(3h)-pyrimidinone 5'-phosphate into 5-amino-6-(ribosylamino)-2,4(1h,3h)-pyrimidinedione 5'-phosphate.</text>
</comment>
<proteinExistence type="inferred from homology"/>
<feature type="binding site" evidence="16">
    <location>
        <position position="90"/>
    </location>
    <ligand>
        <name>Zn(2+)</name>
        <dbReference type="ChEBI" id="CHEBI:29105"/>
        <note>catalytic</note>
    </ligand>
</feature>
<evidence type="ECO:0000256" key="16">
    <source>
        <dbReference type="PIRSR" id="PIRSR006769-3"/>
    </source>
</evidence>
<feature type="binding site" evidence="15">
    <location>
        <position position="210"/>
    </location>
    <ligand>
        <name>substrate</name>
    </ligand>
</feature>
<dbReference type="UniPathway" id="UPA00275">
    <property type="reaction ID" value="UER00401"/>
</dbReference>
<comment type="caution">
    <text evidence="18">The sequence shown here is derived from an EMBL/GenBank/DDBJ whole genome shotgun (WGS) entry which is preliminary data.</text>
</comment>
<comment type="similarity">
    <text evidence="4 13">In the N-terminal section; belongs to the cytidine and deoxycytidylate deaminase family.</text>
</comment>
<dbReference type="Pfam" id="PF00383">
    <property type="entry name" value="dCMP_cyt_deam_1"/>
    <property type="match status" value="1"/>
</dbReference>
<dbReference type="PROSITE" id="PS00903">
    <property type="entry name" value="CYT_DCMP_DEAMINASES_1"/>
    <property type="match status" value="1"/>
</dbReference>
<dbReference type="PANTHER" id="PTHR38011">
    <property type="entry name" value="DIHYDROFOLATE REDUCTASE FAMILY PROTEIN (AFU_ORTHOLOGUE AFUA_8G06820)"/>
    <property type="match status" value="1"/>
</dbReference>
<evidence type="ECO:0000256" key="6">
    <source>
        <dbReference type="ARBA" id="ARBA00022619"/>
    </source>
</evidence>
<dbReference type="GO" id="GO:0009231">
    <property type="term" value="P:riboflavin biosynthetic process"/>
    <property type="evidence" value="ECO:0007669"/>
    <property type="project" value="UniProtKB-UniPathway"/>
</dbReference>
<dbReference type="PROSITE" id="PS51747">
    <property type="entry name" value="CYT_DCMP_DEAMINASES_2"/>
    <property type="match status" value="1"/>
</dbReference>
<dbReference type="GO" id="GO:0008270">
    <property type="term" value="F:zinc ion binding"/>
    <property type="evidence" value="ECO:0007669"/>
    <property type="project" value="InterPro"/>
</dbReference>
<keyword evidence="7 13" id="KW-0479">Metal-binding</keyword>
<keyword evidence="10 13" id="KW-0521">NADP</keyword>
<feature type="binding site" evidence="15">
    <location>
        <position position="160"/>
    </location>
    <ligand>
        <name>NADP(+)</name>
        <dbReference type="ChEBI" id="CHEBI:58349"/>
    </ligand>
</feature>
<keyword evidence="11 13" id="KW-0560">Oxidoreductase</keyword>
<accession>A0A2H0YNQ9</accession>
<evidence type="ECO:0000256" key="13">
    <source>
        <dbReference type="PIRNR" id="PIRNR006769"/>
    </source>
</evidence>
<dbReference type="InterPro" id="IPR011549">
    <property type="entry name" value="RibD_C"/>
</dbReference>
<reference evidence="19" key="1">
    <citation type="submission" date="2017-09" db="EMBL/GenBank/DDBJ databases">
        <title>Depth-based differentiation of microbial function through sediment-hosted aquifers and enrichment of novel symbionts in the deep terrestrial subsurface.</title>
        <authorList>
            <person name="Probst A.J."/>
            <person name="Ladd B."/>
            <person name="Jarett J.K."/>
            <person name="Geller-Mcgrath D.E."/>
            <person name="Sieber C.M.K."/>
            <person name="Emerson J.B."/>
            <person name="Anantharaman K."/>
            <person name="Thomas B.C."/>
            <person name="Malmstrom R."/>
            <person name="Stieglmeier M."/>
            <person name="Klingl A."/>
            <person name="Woyke T."/>
            <person name="Ryan C.M."/>
            <person name="Banfield J.F."/>
        </authorList>
    </citation>
    <scope>NUCLEOTIDE SEQUENCE [LARGE SCALE GENOMIC DNA]</scope>
</reference>
<evidence type="ECO:0000256" key="12">
    <source>
        <dbReference type="ARBA" id="ARBA00023268"/>
    </source>
</evidence>
<dbReference type="NCBIfam" id="TIGR00227">
    <property type="entry name" value="ribD_Cterm"/>
    <property type="match status" value="1"/>
</dbReference>
<feature type="binding site" evidence="15">
    <location>
        <position position="237"/>
    </location>
    <ligand>
        <name>NADP(+)</name>
        <dbReference type="ChEBI" id="CHEBI:58349"/>
    </ligand>
</feature>
<evidence type="ECO:0000256" key="14">
    <source>
        <dbReference type="PIRSR" id="PIRSR006769-1"/>
    </source>
</evidence>
<dbReference type="InterPro" id="IPR002734">
    <property type="entry name" value="RibDG_C"/>
</dbReference>
<dbReference type="GO" id="GO:0050661">
    <property type="term" value="F:NADP binding"/>
    <property type="evidence" value="ECO:0007669"/>
    <property type="project" value="InterPro"/>
</dbReference>
<comment type="cofactor">
    <cofactor evidence="13 16">
        <name>Zn(2+)</name>
        <dbReference type="ChEBI" id="CHEBI:29105"/>
    </cofactor>
    <text evidence="13 16">Binds 1 zinc ion.</text>
</comment>
<feature type="binding site" evidence="15">
    <location>
        <position position="190"/>
    </location>
    <ligand>
        <name>substrate</name>
    </ligand>
</feature>
<dbReference type="SUPFAM" id="SSF53927">
    <property type="entry name" value="Cytidine deaminase-like"/>
    <property type="match status" value="1"/>
</dbReference>
<evidence type="ECO:0000256" key="4">
    <source>
        <dbReference type="ARBA" id="ARBA00005259"/>
    </source>
</evidence>
<comment type="similarity">
    <text evidence="5 13">In the C-terminal section; belongs to the HTP reductase family.</text>
</comment>
<gene>
    <name evidence="18" type="primary">ribD</name>
    <name evidence="18" type="ORF">COT33_02175</name>
</gene>
<dbReference type="InterPro" id="IPR016192">
    <property type="entry name" value="APOBEC/CMP_deaminase_Zn-bd"/>
</dbReference>
<dbReference type="InterPro" id="IPR024072">
    <property type="entry name" value="DHFR-like_dom_sf"/>
</dbReference>
<evidence type="ECO:0000256" key="10">
    <source>
        <dbReference type="ARBA" id="ARBA00022857"/>
    </source>
</evidence>
<evidence type="ECO:0000259" key="17">
    <source>
        <dbReference type="PROSITE" id="PS51747"/>
    </source>
</evidence>
<dbReference type="SUPFAM" id="SSF53597">
    <property type="entry name" value="Dihydrofolate reductase-like"/>
    <property type="match status" value="1"/>
</dbReference>
<dbReference type="InterPro" id="IPR004794">
    <property type="entry name" value="Eubact_RibD"/>
</dbReference>
<protein>
    <recommendedName>
        <fullName evidence="13">Riboflavin biosynthesis protein RibD</fullName>
    </recommendedName>
    <domain>
        <recommendedName>
            <fullName evidence="13">Diaminohydroxyphosphoribosylaminopyrimidine deaminase</fullName>
            <shortName evidence="13">DRAP deaminase</shortName>
            <ecNumber evidence="13">3.5.4.26</ecNumber>
        </recommendedName>
        <alternativeName>
            <fullName evidence="13">Riboflavin-specific deaminase</fullName>
        </alternativeName>
    </domain>
    <domain>
        <recommendedName>
            <fullName evidence="13">5-amino-6-(5-phosphoribosylamino)uracil reductase</fullName>
            <ecNumber evidence="13">1.1.1.193</ecNumber>
        </recommendedName>
        <alternativeName>
            <fullName evidence="13">HTP reductase</fullName>
        </alternativeName>
    </domain>
</protein>
<dbReference type="GO" id="GO:0008835">
    <property type="term" value="F:diaminohydroxyphosphoribosylaminopyrimidine deaminase activity"/>
    <property type="evidence" value="ECO:0007669"/>
    <property type="project" value="UniProtKB-EC"/>
</dbReference>
<sequence>MTIKQSPQDEIFIKEALLCAKKGLGWTNPNPMVGALIVKQGKIISQGYHKKAGLPHAEIEAISLAKKKVKGATLYLNLEPCCHFGKTPPCVPAIIKAGIKRVVCSSLDPNPKVNGKGIAELKKAGIEVRVSILDKENRKLNEAFFTFHEKKRPFVAIKFAATLDGKIATKTGESKWITNEEARRYARLLRSQYQAVLVGINTVLKDNPRLTAREKNKPPHQNWCGGKKEPIRIILDSALDIPLKSQVLADSNVIIATLTKKINREKKLKLREKGVSILEFPGKKISIQRLLQKLYKEEIISILVEGGSITLGSFFDQGLVDKVYAFFAPILIGGKNAITPIAGQGTAKIKDGLRLKELTLKKFGDNFLLTGYANQ</sequence>
<keyword evidence="9 13" id="KW-0862">Zinc</keyword>
<evidence type="ECO:0000256" key="11">
    <source>
        <dbReference type="ARBA" id="ARBA00023002"/>
    </source>
</evidence>
<evidence type="ECO:0000256" key="5">
    <source>
        <dbReference type="ARBA" id="ARBA00007417"/>
    </source>
</evidence>
<comment type="pathway">
    <text evidence="2 13">Cofactor biosynthesis; riboflavin biosynthesis; 5-amino-6-(D-ribitylamino)uracil from GTP: step 2/4.</text>
</comment>
<comment type="catalytic activity">
    <reaction evidence="13">
        <text>2,5-diamino-6-hydroxy-4-(5-phosphoribosylamino)-pyrimidine + H2O + H(+) = 5-amino-6-(5-phospho-D-ribosylamino)uracil + NH4(+)</text>
        <dbReference type="Rhea" id="RHEA:21868"/>
        <dbReference type="ChEBI" id="CHEBI:15377"/>
        <dbReference type="ChEBI" id="CHEBI:15378"/>
        <dbReference type="ChEBI" id="CHEBI:28938"/>
        <dbReference type="ChEBI" id="CHEBI:58453"/>
        <dbReference type="ChEBI" id="CHEBI:58614"/>
        <dbReference type="EC" id="3.5.4.26"/>
    </reaction>
</comment>
<comment type="catalytic activity">
    <reaction evidence="13">
        <text>5-amino-6-(5-phospho-D-ribitylamino)uracil + NADP(+) = 5-amino-6-(5-phospho-D-ribosylamino)uracil + NADPH + H(+)</text>
        <dbReference type="Rhea" id="RHEA:17845"/>
        <dbReference type="ChEBI" id="CHEBI:15378"/>
        <dbReference type="ChEBI" id="CHEBI:57783"/>
        <dbReference type="ChEBI" id="CHEBI:58349"/>
        <dbReference type="ChEBI" id="CHEBI:58421"/>
        <dbReference type="ChEBI" id="CHEBI:58453"/>
        <dbReference type="EC" id="1.1.1.193"/>
    </reaction>
</comment>
<evidence type="ECO:0000256" key="8">
    <source>
        <dbReference type="ARBA" id="ARBA00022801"/>
    </source>
</evidence>
<dbReference type="FunFam" id="3.40.140.10:FF:000025">
    <property type="entry name" value="Riboflavin biosynthesis protein RibD"/>
    <property type="match status" value="1"/>
</dbReference>
<dbReference type="InterPro" id="IPR002125">
    <property type="entry name" value="CMP_dCMP_dom"/>
</dbReference>
<feature type="binding site" evidence="16">
    <location>
        <position position="81"/>
    </location>
    <ligand>
        <name>Zn(2+)</name>
        <dbReference type="ChEBI" id="CHEBI:29105"/>
        <note>catalytic</note>
    </ligand>
</feature>
<dbReference type="AlphaFoldDB" id="A0A2H0YNQ9"/>
<dbReference type="PANTHER" id="PTHR38011:SF7">
    <property type="entry name" value="2,5-DIAMINO-6-RIBOSYLAMINO-4(3H)-PYRIMIDINONE 5'-PHOSPHATE REDUCTASE"/>
    <property type="match status" value="1"/>
</dbReference>
<dbReference type="CDD" id="cd01284">
    <property type="entry name" value="Riboflavin_deaminase-reductase"/>
    <property type="match status" value="1"/>
</dbReference>
<dbReference type="Gene3D" id="3.40.430.10">
    <property type="entry name" value="Dihydrofolate Reductase, subunit A"/>
    <property type="match status" value="1"/>
</dbReference>
<feature type="binding site" evidence="15">
    <location>
        <begin position="307"/>
        <end position="313"/>
    </location>
    <ligand>
        <name>NADP(+)</name>
        <dbReference type="ChEBI" id="CHEBI:58349"/>
    </ligand>
</feature>
<evidence type="ECO:0000256" key="2">
    <source>
        <dbReference type="ARBA" id="ARBA00004882"/>
    </source>
</evidence>
<dbReference type="PIRSF" id="PIRSF006769">
    <property type="entry name" value="RibD"/>
    <property type="match status" value="1"/>
</dbReference>
<organism evidence="18 19">
    <name type="scientific">Candidatus Nealsonbacteria bacterium CG08_land_8_20_14_0_20_38_20</name>
    <dbReference type="NCBI Taxonomy" id="1974705"/>
    <lineage>
        <taxon>Bacteria</taxon>
        <taxon>Candidatus Nealsoniibacteriota</taxon>
    </lineage>
</organism>
<dbReference type="EC" id="1.1.1.193" evidence="13"/>
<feature type="binding site" evidence="15">
    <location>
        <position position="202"/>
    </location>
    <ligand>
        <name>NADP(+)</name>
        <dbReference type="ChEBI" id="CHEBI:58349"/>
    </ligand>
</feature>
<dbReference type="Proteomes" id="UP000230088">
    <property type="component" value="Unassembled WGS sequence"/>
</dbReference>